<keyword evidence="1" id="KW-1133">Transmembrane helix</keyword>
<name>A0A975GNI2_9BACT</name>
<dbReference type="EMBL" id="CP061800">
    <property type="protein sequence ID" value="QTA87792.1"/>
    <property type="molecule type" value="Genomic_DNA"/>
</dbReference>
<keyword evidence="1" id="KW-0472">Membrane</keyword>
<reference evidence="2" key="1">
    <citation type="journal article" date="2021" name="Microb. Physiol.">
        <title>Proteogenomic Insights into the Physiology of Marine, Sulfate-Reducing, Filamentous Desulfonema limicola and Desulfonema magnum.</title>
        <authorList>
            <person name="Schnaars V."/>
            <person name="Wohlbrand L."/>
            <person name="Scheve S."/>
            <person name="Hinrichs C."/>
            <person name="Reinhardt R."/>
            <person name="Rabus R."/>
        </authorList>
    </citation>
    <scope>NUCLEOTIDE SEQUENCE</scope>
    <source>
        <strain evidence="2">4be13</strain>
    </source>
</reference>
<keyword evidence="3" id="KW-1185">Reference proteome</keyword>
<feature type="transmembrane region" description="Helical" evidence="1">
    <location>
        <begin position="6"/>
        <end position="25"/>
    </location>
</feature>
<accession>A0A975GNI2</accession>
<evidence type="ECO:0000313" key="2">
    <source>
        <dbReference type="EMBL" id="QTA87792.1"/>
    </source>
</evidence>
<organism evidence="2 3">
    <name type="scientific">Desulfonema magnum</name>
    <dbReference type="NCBI Taxonomy" id="45655"/>
    <lineage>
        <taxon>Bacteria</taxon>
        <taxon>Pseudomonadati</taxon>
        <taxon>Thermodesulfobacteriota</taxon>
        <taxon>Desulfobacteria</taxon>
        <taxon>Desulfobacterales</taxon>
        <taxon>Desulfococcaceae</taxon>
        <taxon>Desulfonema</taxon>
    </lineage>
</organism>
<dbReference type="KEGG" id="dmm:dnm_038290"/>
<keyword evidence="1" id="KW-0812">Transmembrane</keyword>
<gene>
    <name evidence="2" type="ORF">dnm_038290</name>
</gene>
<proteinExistence type="predicted"/>
<dbReference type="PROSITE" id="PS51257">
    <property type="entry name" value="PROKAR_LIPOPROTEIN"/>
    <property type="match status" value="1"/>
</dbReference>
<evidence type="ECO:0000256" key="1">
    <source>
        <dbReference type="SAM" id="Phobius"/>
    </source>
</evidence>
<protein>
    <submittedName>
        <fullName evidence="2">Uncharacterized protein</fullName>
    </submittedName>
</protein>
<dbReference type="AlphaFoldDB" id="A0A975GNI2"/>
<dbReference type="Proteomes" id="UP000663722">
    <property type="component" value="Chromosome"/>
</dbReference>
<sequence>MGKFVQMLLLFSLSCVYVILSYLIYKNRELSYMPTKKNWGTPNE</sequence>
<evidence type="ECO:0000313" key="3">
    <source>
        <dbReference type="Proteomes" id="UP000663722"/>
    </source>
</evidence>